<reference evidence="6" key="1">
    <citation type="journal article" date="2017" name="Genome Biol.">
        <title>Comparative genomics reveals high biological diversity and specific adaptations in the industrially and medically important fungal genus Aspergillus.</title>
        <authorList>
            <person name="de Vries R.P."/>
            <person name="Riley R."/>
            <person name="Wiebenga A."/>
            <person name="Aguilar-Osorio G."/>
            <person name="Amillis S."/>
            <person name="Uchima C.A."/>
            <person name="Anderluh G."/>
            <person name="Asadollahi M."/>
            <person name="Askin M."/>
            <person name="Barry K."/>
            <person name="Battaglia E."/>
            <person name="Bayram O."/>
            <person name="Benocci T."/>
            <person name="Braus-Stromeyer S.A."/>
            <person name="Caldana C."/>
            <person name="Canovas D."/>
            <person name="Cerqueira G.C."/>
            <person name="Chen F."/>
            <person name="Chen W."/>
            <person name="Choi C."/>
            <person name="Clum A."/>
            <person name="Dos Santos R.A."/>
            <person name="Damasio A.R."/>
            <person name="Diallinas G."/>
            <person name="Emri T."/>
            <person name="Fekete E."/>
            <person name="Flipphi M."/>
            <person name="Freyberg S."/>
            <person name="Gallo A."/>
            <person name="Gournas C."/>
            <person name="Habgood R."/>
            <person name="Hainaut M."/>
            <person name="Harispe M.L."/>
            <person name="Henrissat B."/>
            <person name="Hilden K.S."/>
            <person name="Hope R."/>
            <person name="Hossain A."/>
            <person name="Karabika E."/>
            <person name="Karaffa L."/>
            <person name="Karanyi Z."/>
            <person name="Krasevec N."/>
            <person name="Kuo A."/>
            <person name="Kusch H."/>
            <person name="LaButti K."/>
            <person name="Lagendijk E.L."/>
            <person name="Lapidus A."/>
            <person name="Levasseur A."/>
            <person name="Lindquist E."/>
            <person name="Lipzen A."/>
            <person name="Logrieco A.F."/>
            <person name="MacCabe A."/>
            <person name="Maekelae M.R."/>
            <person name="Malavazi I."/>
            <person name="Melin P."/>
            <person name="Meyer V."/>
            <person name="Mielnichuk N."/>
            <person name="Miskei M."/>
            <person name="Molnar A.P."/>
            <person name="Mule G."/>
            <person name="Ngan C.Y."/>
            <person name="Orejas M."/>
            <person name="Orosz E."/>
            <person name="Ouedraogo J.P."/>
            <person name="Overkamp K.M."/>
            <person name="Park H.-S."/>
            <person name="Perrone G."/>
            <person name="Piumi F."/>
            <person name="Punt P.J."/>
            <person name="Ram A.F."/>
            <person name="Ramon A."/>
            <person name="Rauscher S."/>
            <person name="Record E."/>
            <person name="Riano-Pachon D.M."/>
            <person name="Robert V."/>
            <person name="Roehrig J."/>
            <person name="Ruller R."/>
            <person name="Salamov A."/>
            <person name="Salih N.S."/>
            <person name="Samson R.A."/>
            <person name="Sandor E."/>
            <person name="Sanguinetti M."/>
            <person name="Schuetze T."/>
            <person name="Sepcic K."/>
            <person name="Shelest E."/>
            <person name="Sherlock G."/>
            <person name="Sophianopoulou V."/>
            <person name="Squina F.M."/>
            <person name="Sun H."/>
            <person name="Susca A."/>
            <person name="Todd R.B."/>
            <person name="Tsang A."/>
            <person name="Unkles S.E."/>
            <person name="van de Wiele N."/>
            <person name="van Rossen-Uffink D."/>
            <person name="Oliveira J.V."/>
            <person name="Vesth T.C."/>
            <person name="Visser J."/>
            <person name="Yu J.-H."/>
            <person name="Zhou M."/>
            <person name="Andersen M.R."/>
            <person name="Archer D.B."/>
            <person name="Baker S.E."/>
            <person name="Benoit I."/>
            <person name="Brakhage A.A."/>
            <person name="Braus G.H."/>
            <person name="Fischer R."/>
            <person name="Frisvad J.C."/>
            <person name="Goldman G.H."/>
            <person name="Houbraken J."/>
            <person name="Oakley B."/>
            <person name="Pocsi I."/>
            <person name="Scazzocchio C."/>
            <person name="Seiboth B."/>
            <person name="vanKuyk P.A."/>
            <person name="Wortman J."/>
            <person name="Dyer P.S."/>
            <person name="Grigoriev I.V."/>
        </authorList>
    </citation>
    <scope>NUCLEOTIDE SEQUENCE [LARGE SCALE GENOMIC DNA]</scope>
    <source>
        <strain evidence="6">CBS 506.65</strain>
    </source>
</reference>
<keyword evidence="6" id="KW-1185">Reference proteome</keyword>
<dbReference type="RefSeq" id="XP_022581900.1">
    <property type="nucleotide sequence ID" value="XM_022723004.1"/>
</dbReference>
<gene>
    <name evidence="5" type="ORF">ASPZODRAFT_132376</name>
</gene>
<organism evidence="5 6">
    <name type="scientific">Penicilliopsis zonata CBS 506.65</name>
    <dbReference type="NCBI Taxonomy" id="1073090"/>
    <lineage>
        <taxon>Eukaryota</taxon>
        <taxon>Fungi</taxon>
        <taxon>Dikarya</taxon>
        <taxon>Ascomycota</taxon>
        <taxon>Pezizomycotina</taxon>
        <taxon>Eurotiomycetes</taxon>
        <taxon>Eurotiomycetidae</taxon>
        <taxon>Eurotiales</taxon>
        <taxon>Aspergillaceae</taxon>
        <taxon>Penicilliopsis</taxon>
    </lineage>
</organism>
<name>A0A1L9SJJ0_9EURO</name>
<dbReference type="GO" id="GO:0030170">
    <property type="term" value="F:pyridoxal phosphate binding"/>
    <property type="evidence" value="ECO:0007669"/>
    <property type="project" value="InterPro"/>
</dbReference>
<dbReference type="InterPro" id="IPR015422">
    <property type="entry name" value="PyrdxlP-dep_Trfase_small"/>
</dbReference>
<dbReference type="InterPro" id="IPR015421">
    <property type="entry name" value="PyrdxlP-dep_Trfase_major"/>
</dbReference>
<dbReference type="SUPFAM" id="SSF53383">
    <property type="entry name" value="PLP-dependent transferases"/>
    <property type="match status" value="1"/>
</dbReference>
<evidence type="ECO:0000259" key="4">
    <source>
        <dbReference type="Pfam" id="PF00155"/>
    </source>
</evidence>
<dbReference type="AlphaFoldDB" id="A0A1L9SJJ0"/>
<proteinExistence type="inferred from homology"/>
<dbReference type="InterPro" id="IPR015424">
    <property type="entry name" value="PyrdxlP-dep_Trfase"/>
</dbReference>
<feature type="region of interest" description="Disordered" evidence="3">
    <location>
        <begin position="1"/>
        <end position="26"/>
    </location>
</feature>
<keyword evidence="2" id="KW-0663">Pyridoxal phosphate</keyword>
<dbReference type="PANTHER" id="PTHR43795">
    <property type="entry name" value="BIFUNCTIONAL ASPARTATE AMINOTRANSFERASE AND GLUTAMATE/ASPARTATE-PREPHENATE AMINOTRANSFERASE-RELATED"/>
    <property type="match status" value="1"/>
</dbReference>
<dbReference type="InterPro" id="IPR004838">
    <property type="entry name" value="NHTrfase_class1_PyrdxlP-BS"/>
</dbReference>
<dbReference type="Gene3D" id="3.90.1150.10">
    <property type="entry name" value="Aspartate Aminotransferase, domain 1"/>
    <property type="match status" value="1"/>
</dbReference>
<protein>
    <recommendedName>
        <fullName evidence="4">Aminotransferase class I/classII large domain-containing protein</fullName>
    </recommendedName>
</protein>
<dbReference type="GeneID" id="34609469"/>
<dbReference type="STRING" id="1073090.A0A1L9SJJ0"/>
<dbReference type="PRINTS" id="PR00753">
    <property type="entry name" value="ACCSYNTHASE"/>
</dbReference>
<accession>A0A1L9SJJ0</accession>
<dbReference type="PROSITE" id="PS00105">
    <property type="entry name" value="AA_TRANSFER_CLASS_1"/>
    <property type="match status" value="1"/>
</dbReference>
<dbReference type="GO" id="GO:0008483">
    <property type="term" value="F:transaminase activity"/>
    <property type="evidence" value="ECO:0007669"/>
    <property type="project" value="TreeGrafter"/>
</dbReference>
<evidence type="ECO:0000256" key="2">
    <source>
        <dbReference type="ARBA" id="ARBA00022898"/>
    </source>
</evidence>
<comment type="similarity">
    <text evidence="1">Belongs to the class-I pyridoxal-phosphate-dependent aminotransferase family.</text>
</comment>
<dbReference type="InterPro" id="IPR050478">
    <property type="entry name" value="Ethylene_sulfur-biosynth"/>
</dbReference>
<dbReference type="CDD" id="cd00609">
    <property type="entry name" value="AAT_like"/>
    <property type="match status" value="1"/>
</dbReference>
<dbReference type="VEuPathDB" id="FungiDB:ASPZODRAFT_132376"/>
<dbReference type="EMBL" id="KV878341">
    <property type="protein sequence ID" value="OJJ47390.1"/>
    <property type="molecule type" value="Genomic_DNA"/>
</dbReference>
<dbReference type="Pfam" id="PF00155">
    <property type="entry name" value="Aminotran_1_2"/>
    <property type="match status" value="1"/>
</dbReference>
<dbReference type="OrthoDB" id="7042322at2759"/>
<evidence type="ECO:0000256" key="1">
    <source>
        <dbReference type="ARBA" id="ARBA00007441"/>
    </source>
</evidence>
<evidence type="ECO:0000313" key="6">
    <source>
        <dbReference type="Proteomes" id="UP000184188"/>
    </source>
</evidence>
<feature type="domain" description="Aminotransferase class I/classII large" evidence="4">
    <location>
        <begin position="55"/>
        <end position="441"/>
    </location>
</feature>
<dbReference type="GO" id="GO:0006520">
    <property type="term" value="P:amino acid metabolic process"/>
    <property type="evidence" value="ECO:0007669"/>
    <property type="project" value="TreeGrafter"/>
</dbReference>
<evidence type="ECO:0000313" key="5">
    <source>
        <dbReference type="EMBL" id="OJJ47390.1"/>
    </source>
</evidence>
<dbReference type="Gene3D" id="3.40.640.10">
    <property type="entry name" value="Type I PLP-dependent aspartate aminotransferase-like (Major domain)"/>
    <property type="match status" value="1"/>
</dbReference>
<dbReference type="InterPro" id="IPR004839">
    <property type="entry name" value="Aminotransferase_I/II_large"/>
</dbReference>
<dbReference type="Proteomes" id="UP000184188">
    <property type="component" value="Unassembled WGS sequence"/>
</dbReference>
<dbReference type="PANTHER" id="PTHR43795:SF63">
    <property type="entry name" value="PUTATIVE (AFU_ORTHOLOGUE AFUA_4G00630)-RELATED"/>
    <property type="match status" value="1"/>
</dbReference>
<evidence type="ECO:0000256" key="3">
    <source>
        <dbReference type="SAM" id="MobiDB-lite"/>
    </source>
</evidence>
<sequence>MGSVSATPSTPTPPKPAVFSTRGQDAVNAGRTRKTWDIISDMWHAQTNPDGILSIGMAENSLMHETMLEYINANSRLSSEHLTYNNGSMGSRALRAAVAHFLNRHFHPRRRVEPAHVLMTNGCSSAIEHLSFAFCNPGEAVLLSRPYYSTFVADLTLRPEAVVVPVDMDGLDPLSPEVVVARYEKAAQAYEDRTGKAVRAVMLCNPHNPLGRCYPRATVDALLQLCQKRQMHLISDEIYALSVWKNTVDGGEENQAPFESLLSRDLTGLIDPHLVHVMWGMSKDFGANGLRVGAIISQSNEDFHVAQRCMSLYSFVSSMSDQITARILTDDAFTDAYIAANQAKLSASHAYLAGELNKHGIDYARGCHAGFFLWVNLGKKYRELHPEDKTEGPAFADMIFQKLMDQKVYVAHGTAYGSEIPGWYRLVFSHPLPWLEEAMARVLRAIN</sequence>